<gene>
    <name evidence="1" type="ORF">ElP_29250</name>
</gene>
<reference evidence="1 2" key="1">
    <citation type="submission" date="2019-02" db="EMBL/GenBank/DDBJ databases">
        <title>Deep-cultivation of Planctomycetes and their phenomic and genomic characterization uncovers novel biology.</title>
        <authorList>
            <person name="Wiegand S."/>
            <person name="Jogler M."/>
            <person name="Boedeker C."/>
            <person name="Pinto D."/>
            <person name="Vollmers J."/>
            <person name="Rivas-Marin E."/>
            <person name="Kohn T."/>
            <person name="Peeters S.H."/>
            <person name="Heuer A."/>
            <person name="Rast P."/>
            <person name="Oberbeckmann S."/>
            <person name="Bunk B."/>
            <person name="Jeske O."/>
            <person name="Meyerdierks A."/>
            <person name="Storesund J.E."/>
            <person name="Kallscheuer N."/>
            <person name="Luecker S."/>
            <person name="Lage O.M."/>
            <person name="Pohl T."/>
            <person name="Merkel B.J."/>
            <person name="Hornburger P."/>
            <person name="Mueller R.-W."/>
            <person name="Bruemmer F."/>
            <person name="Labrenz M."/>
            <person name="Spormann A.M."/>
            <person name="Op den Camp H."/>
            <person name="Overmann J."/>
            <person name="Amann R."/>
            <person name="Jetten M.S.M."/>
            <person name="Mascher T."/>
            <person name="Medema M.H."/>
            <person name="Devos D.P."/>
            <person name="Kaster A.-K."/>
            <person name="Ovreas L."/>
            <person name="Rohde M."/>
            <person name="Galperin M.Y."/>
            <person name="Jogler C."/>
        </authorList>
    </citation>
    <scope>NUCLEOTIDE SEQUENCE [LARGE SCALE GENOMIC DNA]</scope>
    <source>
        <strain evidence="1 2">ElP</strain>
    </source>
</reference>
<dbReference type="EMBL" id="CP036426">
    <property type="protein sequence ID" value="QDV35027.1"/>
    <property type="molecule type" value="Genomic_DNA"/>
</dbReference>
<name>A0A518H2J1_9BACT</name>
<dbReference type="Proteomes" id="UP000317835">
    <property type="component" value="Chromosome"/>
</dbReference>
<sequence length="228" mass="25505">MTEAEWESCTIPMRMLEFLGEGASDRKLRLFACACCRRFLDLLPDDDVRSALDTAERFADGMASLAELQEARRVAYGAYVEFSDTDASGQFRGWESASLAVAGACWTEAEGRDAGLLDVVDNTFGLARSERCRSFTNPRIERRRQCRDLRDLFGNPFRPITFEPNWITSEAAGLALAIDRDRAFDRMPILGDALEAAGCDLDPVLSHCRSRHNHIRGCWVVDSILGRS</sequence>
<keyword evidence="2" id="KW-1185">Reference proteome</keyword>
<evidence type="ECO:0000313" key="1">
    <source>
        <dbReference type="EMBL" id="QDV35027.1"/>
    </source>
</evidence>
<organism evidence="1 2">
    <name type="scientific">Tautonia plasticadhaerens</name>
    <dbReference type="NCBI Taxonomy" id="2527974"/>
    <lineage>
        <taxon>Bacteria</taxon>
        <taxon>Pseudomonadati</taxon>
        <taxon>Planctomycetota</taxon>
        <taxon>Planctomycetia</taxon>
        <taxon>Isosphaerales</taxon>
        <taxon>Isosphaeraceae</taxon>
        <taxon>Tautonia</taxon>
    </lineage>
</organism>
<evidence type="ECO:0000313" key="2">
    <source>
        <dbReference type="Proteomes" id="UP000317835"/>
    </source>
</evidence>
<dbReference type="RefSeq" id="WP_197446983.1">
    <property type="nucleotide sequence ID" value="NZ_CP036426.1"/>
</dbReference>
<protein>
    <recommendedName>
        <fullName evidence="3">SMI1/KNR4 family protein</fullName>
    </recommendedName>
</protein>
<dbReference type="AlphaFoldDB" id="A0A518H2J1"/>
<dbReference type="KEGG" id="tpla:ElP_29250"/>
<evidence type="ECO:0008006" key="3">
    <source>
        <dbReference type="Google" id="ProtNLM"/>
    </source>
</evidence>
<proteinExistence type="predicted"/>
<accession>A0A518H2J1</accession>